<accession>A0A8J3VUC6</accession>
<comment type="caution">
    <text evidence="1">The sequence shown here is derived from an EMBL/GenBank/DDBJ whole genome shotgun (WGS) entry which is preliminary data.</text>
</comment>
<organism evidence="1 2">
    <name type="scientific">Rugosimonospora africana</name>
    <dbReference type="NCBI Taxonomy" id="556532"/>
    <lineage>
        <taxon>Bacteria</taxon>
        <taxon>Bacillati</taxon>
        <taxon>Actinomycetota</taxon>
        <taxon>Actinomycetes</taxon>
        <taxon>Micromonosporales</taxon>
        <taxon>Micromonosporaceae</taxon>
        <taxon>Rugosimonospora</taxon>
    </lineage>
</organism>
<dbReference type="EMBL" id="BONZ01000073">
    <property type="protein sequence ID" value="GIH18849.1"/>
    <property type="molecule type" value="Genomic_DNA"/>
</dbReference>
<sequence length="106" mass="11136">MSGFTTNTNDLQSTAPQYDSVADQVRQIYTTLTDALNVEGACWGSDDAGKTFGGKYVSAALPALQQLSATNDGLQSMVDGICSWAKNYLNADDAAQQSASQISSDS</sequence>
<keyword evidence="2" id="KW-1185">Reference proteome</keyword>
<evidence type="ECO:0000313" key="2">
    <source>
        <dbReference type="Proteomes" id="UP000642748"/>
    </source>
</evidence>
<evidence type="ECO:0000313" key="1">
    <source>
        <dbReference type="EMBL" id="GIH18849.1"/>
    </source>
</evidence>
<dbReference type="Gene3D" id="1.10.287.1060">
    <property type="entry name" value="ESAT-6-like"/>
    <property type="match status" value="1"/>
</dbReference>
<evidence type="ECO:0008006" key="3">
    <source>
        <dbReference type="Google" id="ProtNLM"/>
    </source>
</evidence>
<name>A0A8J3VUC6_9ACTN</name>
<proteinExistence type="predicted"/>
<protein>
    <recommendedName>
        <fullName evidence="3">WXG100 family type VII secretion target</fullName>
    </recommendedName>
</protein>
<gene>
    <name evidence="1" type="ORF">Raf01_70210</name>
</gene>
<dbReference type="RefSeq" id="WP_203922344.1">
    <property type="nucleotide sequence ID" value="NZ_BONZ01000073.1"/>
</dbReference>
<dbReference type="InterPro" id="IPR036689">
    <property type="entry name" value="ESAT-6-like_sf"/>
</dbReference>
<dbReference type="Proteomes" id="UP000642748">
    <property type="component" value="Unassembled WGS sequence"/>
</dbReference>
<dbReference type="SUPFAM" id="SSF140453">
    <property type="entry name" value="EsxAB dimer-like"/>
    <property type="match status" value="1"/>
</dbReference>
<dbReference type="AlphaFoldDB" id="A0A8J3VUC6"/>
<reference evidence="1" key="1">
    <citation type="submission" date="2021-01" db="EMBL/GenBank/DDBJ databases">
        <title>Whole genome shotgun sequence of Rugosimonospora africana NBRC 104875.</title>
        <authorList>
            <person name="Komaki H."/>
            <person name="Tamura T."/>
        </authorList>
    </citation>
    <scope>NUCLEOTIDE SEQUENCE</scope>
    <source>
        <strain evidence="1">NBRC 104875</strain>
    </source>
</reference>